<accession>A0A7X0LTD4</accession>
<feature type="transmembrane region" description="Helical" evidence="7">
    <location>
        <begin position="233"/>
        <end position="255"/>
    </location>
</feature>
<comment type="similarity">
    <text evidence="2">Belongs to the resistance-nodulation-cell division (RND) (TC 2.A.6) family. MmpL subfamily.</text>
</comment>
<dbReference type="InterPro" id="IPR000731">
    <property type="entry name" value="SSD"/>
</dbReference>
<evidence type="ECO:0000313" key="9">
    <source>
        <dbReference type="EMBL" id="MBB6439319.1"/>
    </source>
</evidence>
<keyword evidence="3" id="KW-1003">Cell membrane</keyword>
<feature type="transmembrane region" description="Helical" evidence="7">
    <location>
        <begin position="308"/>
        <end position="332"/>
    </location>
</feature>
<keyword evidence="5 7" id="KW-1133">Transmembrane helix</keyword>
<feature type="transmembrane region" description="Helical" evidence="7">
    <location>
        <begin position="200"/>
        <end position="221"/>
    </location>
</feature>
<evidence type="ECO:0000256" key="5">
    <source>
        <dbReference type="ARBA" id="ARBA00022989"/>
    </source>
</evidence>
<evidence type="ECO:0000256" key="2">
    <source>
        <dbReference type="ARBA" id="ARBA00010157"/>
    </source>
</evidence>
<feature type="transmembrane region" description="Helical" evidence="7">
    <location>
        <begin position="527"/>
        <end position="545"/>
    </location>
</feature>
<dbReference type="Gene3D" id="1.20.1640.10">
    <property type="entry name" value="Multidrug efflux transporter AcrB transmembrane domain"/>
    <property type="match status" value="2"/>
</dbReference>
<comment type="caution">
    <text evidence="9">The sequence shown here is derived from an EMBL/GenBank/DDBJ whole genome shotgun (WGS) entry which is preliminary data.</text>
</comment>
<evidence type="ECO:0000313" key="10">
    <source>
        <dbReference type="Proteomes" id="UP000540423"/>
    </source>
</evidence>
<evidence type="ECO:0000256" key="7">
    <source>
        <dbReference type="SAM" id="Phobius"/>
    </source>
</evidence>
<gene>
    <name evidence="9" type="ORF">HNQ79_005831</name>
</gene>
<feature type="transmembrane region" description="Helical" evidence="7">
    <location>
        <begin position="626"/>
        <end position="648"/>
    </location>
</feature>
<protein>
    <submittedName>
        <fullName evidence="9">RND superfamily putative drug exporter</fullName>
    </submittedName>
</protein>
<feature type="transmembrane region" description="Helical" evidence="7">
    <location>
        <begin position="552"/>
        <end position="576"/>
    </location>
</feature>
<dbReference type="EMBL" id="JACHEM010000020">
    <property type="protein sequence ID" value="MBB6439319.1"/>
    <property type="molecule type" value="Genomic_DNA"/>
</dbReference>
<evidence type="ECO:0000256" key="6">
    <source>
        <dbReference type="ARBA" id="ARBA00023136"/>
    </source>
</evidence>
<sequence length="708" mass="72762">MSTPARSARWLIPLVLLVVWLGVGGGLGPYAGKLGQVATNDQAAFLPQNAESTQVIEAQKAFRQDETLPGIVVWTAGGEDGGTLGEEEQGAATKALASLKGFEGIVGAASPAFPSEDGQALQGVVQLSPDLGEELTPTLDRIKETAGQVPGTTVQVAGPAASQADLKDAFAGIDGLLLGVALLAVLLILLLVYRSVLLPLIIIVGAVFALGLASAVVYVLADNDVVRVDGQVQGILSILVIGAATDYALLLTARFREELSAGHDRFTAVRAAWRQTVGPVTASAATVALGLLALLLSDLTNNRALGPVGAIGIVCAVLSALTFLPAVLALLGRAAYWPARPKPVAEGDAKGRGAHGLWQRVADLVDRAPRKVWALSLAGLLACAAFAPMLTSRGVPLDEIFVNDAPSVSAQQTLGEHFPGGSGNPAVIVAGAPQADAVRQAAERTEGVAGAETVTASGRPGGGPPLVVDGRVRIDATLADAADSDAAKDTVARLRDAVHAVPGADALVGGYTAQQYDTQQTAADDRAVIVPVVLAIILVILALLLRSLVMPVLLVVTVALNFVATLGVSALVFKYVFGMSGTDSSVPLYGFVFLVALGVDYNIFLMSRVREESLTHGVREGVRRGLTATGGVITSAGVVLAATFAALGVIPLAFLLQIAFIVAFGVLLDTLVVRSLLVPALVRDIGRKAWWPGVLSRTGGGDPADRPA</sequence>
<dbReference type="InterPro" id="IPR004869">
    <property type="entry name" value="MMPL_dom"/>
</dbReference>
<dbReference type="AlphaFoldDB" id="A0A7X0LTD4"/>
<feature type="domain" description="SSD" evidence="8">
    <location>
        <begin position="555"/>
        <end position="683"/>
    </location>
</feature>
<keyword evidence="10" id="KW-1185">Reference proteome</keyword>
<feature type="transmembrane region" description="Helical" evidence="7">
    <location>
        <begin position="169"/>
        <end position="193"/>
    </location>
</feature>
<dbReference type="Proteomes" id="UP000540423">
    <property type="component" value="Unassembled WGS sequence"/>
</dbReference>
<dbReference type="PROSITE" id="PS50156">
    <property type="entry name" value="SSD"/>
    <property type="match status" value="1"/>
</dbReference>
<evidence type="ECO:0000256" key="3">
    <source>
        <dbReference type="ARBA" id="ARBA00022475"/>
    </source>
</evidence>
<dbReference type="RefSeq" id="WP_185035803.1">
    <property type="nucleotide sequence ID" value="NZ_BNBN01000005.1"/>
</dbReference>
<dbReference type="PANTHER" id="PTHR33406:SF6">
    <property type="entry name" value="MEMBRANE PROTEIN YDGH-RELATED"/>
    <property type="match status" value="1"/>
</dbReference>
<dbReference type="GO" id="GO:0005886">
    <property type="term" value="C:plasma membrane"/>
    <property type="evidence" value="ECO:0007669"/>
    <property type="project" value="UniProtKB-SubCell"/>
</dbReference>
<evidence type="ECO:0000256" key="1">
    <source>
        <dbReference type="ARBA" id="ARBA00004651"/>
    </source>
</evidence>
<organism evidence="9 10">
    <name type="scientific">Streptomyces candidus</name>
    <dbReference type="NCBI Taxonomy" id="67283"/>
    <lineage>
        <taxon>Bacteria</taxon>
        <taxon>Bacillati</taxon>
        <taxon>Actinomycetota</taxon>
        <taxon>Actinomycetes</taxon>
        <taxon>Kitasatosporales</taxon>
        <taxon>Streptomycetaceae</taxon>
        <taxon>Streptomyces</taxon>
    </lineage>
</organism>
<dbReference type="InterPro" id="IPR050545">
    <property type="entry name" value="Mycobact_MmpL"/>
</dbReference>
<comment type="subcellular location">
    <subcellularLocation>
        <location evidence="1">Cell membrane</location>
        <topology evidence="1">Multi-pass membrane protein</topology>
    </subcellularLocation>
</comment>
<feature type="transmembrane region" description="Helical" evidence="7">
    <location>
        <begin position="654"/>
        <end position="677"/>
    </location>
</feature>
<keyword evidence="6 7" id="KW-0472">Membrane</keyword>
<evidence type="ECO:0000256" key="4">
    <source>
        <dbReference type="ARBA" id="ARBA00022692"/>
    </source>
</evidence>
<dbReference type="Pfam" id="PF03176">
    <property type="entry name" value="MMPL"/>
    <property type="match status" value="2"/>
</dbReference>
<reference evidence="9 10" key="1">
    <citation type="submission" date="2020-08" db="EMBL/GenBank/DDBJ databases">
        <title>Genomic Encyclopedia of Type Strains, Phase IV (KMG-IV): sequencing the most valuable type-strain genomes for metagenomic binning, comparative biology and taxonomic classification.</title>
        <authorList>
            <person name="Goeker M."/>
        </authorList>
    </citation>
    <scope>NUCLEOTIDE SEQUENCE [LARGE SCALE GENOMIC DNA]</scope>
    <source>
        <strain evidence="9 10">DSM 40141</strain>
    </source>
</reference>
<dbReference type="PANTHER" id="PTHR33406">
    <property type="entry name" value="MEMBRANE PROTEIN MJ1562-RELATED"/>
    <property type="match status" value="1"/>
</dbReference>
<feature type="transmembrane region" description="Helical" evidence="7">
    <location>
        <begin position="276"/>
        <end position="296"/>
    </location>
</feature>
<keyword evidence="4 7" id="KW-0812">Transmembrane</keyword>
<feature type="transmembrane region" description="Helical" evidence="7">
    <location>
        <begin position="372"/>
        <end position="391"/>
    </location>
</feature>
<dbReference type="SUPFAM" id="SSF82866">
    <property type="entry name" value="Multidrug efflux transporter AcrB transmembrane domain"/>
    <property type="match status" value="2"/>
</dbReference>
<name>A0A7X0LTD4_9ACTN</name>
<proteinExistence type="inferred from homology"/>
<evidence type="ECO:0000259" key="8">
    <source>
        <dbReference type="PROSITE" id="PS50156"/>
    </source>
</evidence>
<feature type="transmembrane region" description="Helical" evidence="7">
    <location>
        <begin position="588"/>
        <end position="605"/>
    </location>
</feature>